<dbReference type="OrthoDB" id="203339at2759"/>
<proteinExistence type="predicted"/>
<evidence type="ECO:0000259" key="2">
    <source>
        <dbReference type="PROSITE" id="PS51857"/>
    </source>
</evidence>
<feature type="domain" description="CSD" evidence="2">
    <location>
        <begin position="2"/>
        <end position="71"/>
    </location>
</feature>
<dbReference type="GO" id="GO:0003676">
    <property type="term" value="F:nucleic acid binding"/>
    <property type="evidence" value="ECO:0007669"/>
    <property type="project" value="InterPro"/>
</dbReference>
<dbReference type="CDD" id="cd04458">
    <property type="entry name" value="CSP_CDS"/>
    <property type="match status" value="1"/>
</dbReference>
<dbReference type="Gene3D" id="2.40.50.140">
    <property type="entry name" value="Nucleic acid-binding proteins"/>
    <property type="match status" value="1"/>
</dbReference>
<dbReference type="SMART" id="SM00357">
    <property type="entry name" value="CSP"/>
    <property type="match status" value="1"/>
</dbReference>
<sequence>MKVLGTVKWLNVKNRYGFITWNDTKEDVFVPQTAKKKNNPRKYLHRVGDEETVKFDRVQGRKGPQAANVTGPGGVPVQGSKYAPNCNYYLRPRGPPHNY</sequence>
<keyword evidence="5" id="KW-1185">Reference proteome</keyword>
<dbReference type="Proteomes" id="UP000618051">
    <property type="component" value="Unassembled WGS sequence"/>
</dbReference>
<organism evidence="3">
    <name type="scientific">Lamprotornis superbus</name>
    <dbReference type="NCBI Taxonomy" id="245042"/>
    <lineage>
        <taxon>Eukaryota</taxon>
        <taxon>Metazoa</taxon>
        <taxon>Chordata</taxon>
        <taxon>Craniata</taxon>
        <taxon>Vertebrata</taxon>
        <taxon>Euteleostomi</taxon>
        <taxon>Archelosauria</taxon>
        <taxon>Archosauria</taxon>
        <taxon>Dinosauria</taxon>
        <taxon>Saurischia</taxon>
        <taxon>Theropoda</taxon>
        <taxon>Coelurosauria</taxon>
        <taxon>Aves</taxon>
        <taxon>Neognathae</taxon>
        <taxon>Neoaves</taxon>
        <taxon>Telluraves</taxon>
        <taxon>Australaves</taxon>
        <taxon>Passeriformes</taxon>
        <taxon>Sturnidae</taxon>
        <taxon>Lamprotornis</taxon>
    </lineage>
</organism>
<dbReference type="EMBL" id="JADDUC020000014">
    <property type="protein sequence ID" value="KAI1234762.1"/>
    <property type="molecule type" value="Genomic_DNA"/>
</dbReference>
<comment type="caution">
    <text evidence="3">The sequence shown here is derived from an EMBL/GenBank/DDBJ whole genome shotgun (WGS) entry which is preliminary data.</text>
</comment>
<feature type="region of interest" description="Disordered" evidence="1">
    <location>
        <begin position="57"/>
        <end position="78"/>
    </location>
</feature>
<dbReference type="PANTHER" id="PTHR11544">
    <property type="entry name" value="COLD SHOCK DOMAIN CONTAINING PROTEINS"/>
    <property type="match status" value="1"/>
</dbReference>
<dbReference type="InterPro" id="IPR050181">
    <property type="entry name" value="Cold_shock_domain"/>
</dbReference>
<dbReference type="InterPro" id="IPR011129">
    <property type="entry name" value="CSD"/>
</dbReference>
<dbReference type="PROSITE" id="PS51857">
    <property type="entry name" value="CSD_2"/>
    <property type="match status" value="1"/>
</dbReference>
<evidence type="ECO:0000313" key="5">
    <source>
        <dbReference type="Proteomes" id="UP000618051"/>
    </source>
</evidence>
<dbReference type="Pfam" id="PF00313">
    <property type="entry name" value="CSD"/>
    <property type="match status" value="1"/>
</dbReference>
<dbReference type="InterPro" id="IPR012340">
    <property type="entry name" value="NA-bd_OB-fold"/>
</dbReference>
<evidence type="ECO:0000313" key="4">
    <source>
        <dbReference type="EMBL" id="KAI1234762.1"/>
    </source>
</evidence>
<dbReference type="InterPro" id="IPR002059">
    <property type="entry name" value="CSP_DNA-bd"/>
</dbReference>
<accession>A0A835NX18</accession>
<evidence type="ECO:0000256" key="1">
    <source>
        <dbReference type="SAM" id="MobiDB-lite"/>
    </source>
</evidence>
<dbReference type="AlphaFoldDB" id="A0A835NX18"/>
<reference evidence="3" key="1">
    <citation type="submission" date="2020-10" db="EMBL/GenBank/DDBJ databases">
        <title>Feather gene expression reveals the developmental basis of iridescence in African starlings.</title>
        <authorList>
            <person name="Rubenstein D.R."/>
        </authorList>
    </citation>
    <scope>NUCLEOTIDE SEQUENCE</scope>
    <source>
        <strain evidence="3">SS15</strain>
        <tissue evidence="3">Liver</tissue>
    </source>
</reference>
<evidence type="ECO:0000313" key="3">
    <source>
        <dbReference type="EMBL" id="KAG0121715.1"/>
    </source>
</evidence>
<reference evidence="4 5" key="2">
    <citation type="journal article" date="2021" name="J. Hered.">
        <title>Feather Gene Expression Elucidates the Developmental Basis of Plumage Iridescence in African Starlings.</title>
        <authorList>
            <person name="Rubenstein D.R."/>
            <person name="Corvelo A."/>
            <person name="MacManes M.D."/>
            <person name="Maia R."/>
            <person name="Narzisi G."/>
            <person name="Rousaki A."/>
            <person name="Vandenabeele P."/>
            <person name="Shawkey M.D."/>
            <person name="Solomon J."/>
        </authorList>
    </citation>
    <scope>NUCLEOTIDE SEQUENCE [LARGE SCALE GENOMIC DNA]</scope>
    <source>
        <strain evidence="4">SS15</strain>
    </source>
</reference>
<dbReference type="PRINTS" id="PR00050">
    <property type="entry name" value="COLDSHOCK"/>
</dbReference>
<dbReference type="EMBL" id="JADDUC010000046">
    <property type="protein sequence ID" value="KAG0121715.1"/>
    <property type="molecule type" value="Genomic_DNA"/>
</dbReference>
<gene>
    <name evidence="4" type="ORF">IHE44_0003140</name>
    <name evidence="3" type="ORF">IHE44_010670</name>
</gene>
<name>A0A835NX18_9PASS</name>
<protein>
    <recommendedName>
        <fullName evidence="2">CSD domain-containing protein</fullName>
    </recommendedName>
</protein>
<dbReference type="SUPFAM" id="SSF50249">
    <property type="entry name" value="Nucleic acid-binding proteins"/>
    <property type="match status" value="1"/>
</dbReference>
<reference evidence="4" key="3">
    <citation type="submission" date="2022-01" db="EMBL/GenBank/DDBJ databases">
        <authorList>
            <person name="Rubenstein D.R."/>
        </authorList>
    </citation>
    <scope>NUCLEOTIDE SEQUENCE</scope>
    <source>
        <strain evidence="4">SS15</strain>
        <tissue evidence="4">Liver</tissue>
    </source>
</reference>